<dbReference type="Proteomes" id="UP001600888">
    <property type="component" value="Unassembled WGS sequence"/>
</dbReference>
<organism evidence="2 3">
    <name type="scientific">Diaporthe vaccinii</name>
    <dbReference type="NCBI Taxonomy" id="105482"/>
    <lineage>
        <taxon>Eukaryota</taxon>
        <taxon>Fungi</taxon>
        <taxon>Dikarya</taxon>
        <taxon>Ascomycota</taxon>
        <taxon>Pezizomycotina</taxon>
        <taxon>Sordariomycetes</taxon>
        <taxon>Sordariomycetidae</taxon>
        <taxon>Diaporthales</taxon>
        <taxon>Diaporthaceae</taxon>
        <taxon>Diaporthe</taxon>
        <taxon>Diaporthe eres species complex</taxon>
    </lineage>
</organism>
<sequence>MSQPSRPSMGSPNAEGVNSPQQQQQQLPTPPDSTKGPRAGVDSTGNVSPNNYGGDTQGEHGQPLQPAGRPRRYTTYPDMVNPQQQQPAPYQSNGRRRRRTQAELLMFHALAWLGYGEVVPNVSVVTGEPLVDGSIPTHGTWTAGGEYDDDDVDNLAERVSSALTIGVNRNAREQQQGLKRGGA</sequence>
<feature type="compositionally biased region" description="Polar residues" evidence="1">
    <location>
        <begin position="81"/>
        <end position="93"/>
    </location>
</feature>
<protein>
    <submittedName>
        <fullName evidence="2">Uncharacterized protein</fullName>
    </submittedName>
</protein>
<evidence type="ECO:0000313" key="2">
    <source>
        <dbReference type="EMBL" id="KAL2281474.1"/>
    </source>
</evidence>
<feature type="region of interest" description="Disordered" evidence="1">
    <location>
        <begin position="1"/>
        <end position="97"/>
    </location>
</feature>
<comment type="caution">
    <text evidence="2">The sequence shown here is derived from an EMBL/GenBank/DDBJ whole genome shotgun (WGS) entry which is preliminary data.</text>
</comment>
<evidence type="ECO:0000313" key="3">
    <source>
        <dbReference type="Proteomes" id="UP001600888"/>
    </source>
</evidence>
<gene>
    <name evidence="2" type="ORF">FJTKL_11633</name>
</gene>
<dbReference type="EMBL" id="JBAWTH010000057">
    <property type="protein sequence ID" value="KAL2281474.1"/>
    <property type="molecule type" value="Genomic_DNA"/>
</dbReference>
<reference evidence="2 3" key="1">
    <citation type="submission" date="2024-03" db="EMBL/GenBank/DDBJ databases">
        <title>A high-quality draft genome sequence of Diaporthe vaccinii, a causative agent of upright dieback and viscid rot disease in cranberry plants.</title>
        <authorList>
            <person name="Sarrasin M."/>
            <person name="Lang B.F."/>
            <person name="Burger G."/>
        </authorList>
    </citation>
    <scope>NUCLEOTIDE SEQUENCE [LARGE SCALE GENOMIC DNA]</scope>
    <source>
        <strain evidence="2 3">IS7</strain>
    </source>
</reference>
<keyword evidence="3" id="KW-1185">Reference proteome</keyword>
<accession>A0ABR4EG99</accession>
<proteinExistence type="predicted"/>
<evidence type="ECO:0000256" key="1">
    <source>
        <dbReference type="SAM" id="MobiDB-lite"/>
    </source>
</evidence>
<name>A0ABR4EG99_9PEZI</name>
<feature type="compositionally biased region" description="Polar residues" evidence="1">
    <location>
        <begin position="43"/>
        <end position="54"/>
    </location>
</feature>
<feature type="compositionally biased region" description="Polar residues" evidence="1">
    <location>
        <begin position="1"/>
        <end position="20"/>
    </location>
</feature>